<feature type="transmembrane region" description="Helical" evidence="6">
    <location>
        <begin position="90"/>
        <end position="108"/>
    </location>
</feature>
<dbReference type="PANTHER" id="PTHR43124:SF6">
    <property type="entry name" value="TRANSPORTER ARAJ-RELATED"/>
    <property type="match status" value="1"/>
</dbReference>
<keyword evidence="5 6" id="KW-0472">Membrane</keyword>
<evidence type="ECO:0000256" key="3">
    <source>
        <dbReference type="ARBA" id="ARBA00022692"/>
    </source>
</evidence>
<feature type="transmembrane region" description="Helical" evidence="6">
    <location>
        <begin position="254"/>
        <end position="273"/>
    </location>
</feature>
<evidence type="ECO:0000256" key="2">
    <source>
        <dbReference type="ARBA" id="ARBA00022475"/>
    </source>
</evidence>
<dbReference type="SUPFAM" id="SSF103473">
    <property type="entry name" value="MFS general substrate transporter"/>
    <property type="match status" value="1"/>
</dbReference>
<keyword evidence="9" id="KW-1185">Reference proteome</keyword>
<dbReference type="PANTHER" id="PTHR43124">
    <property type="entry name" value="PURINE EFFLUX PUMP PBUE"/>
    <property type="match status" value="1"/>
</dbReference>
<feature type="transmembrane region" description="Helical" evidence="6">
    <location>
        <begin position="24"/>
        <end position="46"/>
    </location>
</feature>
<feature type="transmembrane region" description="Helical" evidence="6">
    <location>
        <begin position="114"/>
        <end position="136"/>
    </location>
</feature>
<dbReference type="InterPro" id="IPR050189">
    <property type="entry name" value="MFS_Efflux_Transporters"/>
</dbReference>
<evidence type="ECO:0000256" key="4">
    <source>
        <dbReference type="ARBA" id="ARBA00022989"/>
    </source>
</evidence>
<dbReference type="InterPro" id="IPR011701">
    <property type="entry name" value="MFS"/>
</dbReference>
<dbReference type="HOGENOM" id="CLU_001265_61_2_10"/>
<feature type="transmembrane region" description="Helical" evidence="6">
    <location>
        <begin position="66"/>
        <end position="83"/>
    </location>
</feature>
<dbReference type="GO" id="GO:0005886">
    <property type="term" value="C:plasma membrane"/>
    <property type="evidence" value="ECO:0007669"/>
    <property type="project" value="UniProtKB-SubCell"/>
</dbReference>
<keyword evidence="2" id="KW-1003">Cell membrane</keyword>
<organism evidence="8 9">
    <name type="scientific">Gillisia limnaea (strain DSM 15749 / LMG 21470 / R-8282)</name>
    <dbReference type="NCBI Taxonomy" id="865937"/>
    <lineage>
        <taxon>Bacteria</taxon>
        <taxon>Pseudomonadati</taxon>
        <taxon>Bacteroidota</taxon>
        <taxon>Flavobacteriia</taxon>
        <taxon>Flavobacteriales</taxon>
        <taxon>Flavobacteriaceae</taxon>
        <taxon>Gillisia</taxon>
    </lineage>
</organism>
<dbReference type="InterPro" id="IPR036259">
    <property type="entry name" value="MFS_trans_sf"/>
</dbReference>
<feature type="transmembrane region" description="Helical" evidence="6">
    <location>
        <begin position="310"/>
        <end position="330"/>
    </location>
</feature>
<evidence type="ECO:0000259" key="7">
    <source>
        <dbReference type="PROSITE" id="PS50850"/>
    </source>
</evidence>
<dbReference type="eggNOG" id="COG2814">
    <property type="taxonomic scope" value="Bacteria"/>
</dbReference>
<keyword evidence="3 6" id="KW-0812">Transmembrane</keyword>
<evidence type="ECO:0000256" key="1">
    <source>
        <dbReference type="ARBA" id="ARBA00004651"/>
    </source>
</evidence>
<dbReference type="CDD" id="cd17324">
    <property type="entry name" value="MFS_NepI_like"/>
    <property type="match status" value="1"/>
</dbReference>
<keyword evidence="4 6" id="KW-1133">Transmembrane helix</keyword>
<dbReference type="InterPro" id="IPR020846">
    <property type="entry name" value="MFS_dom"/>
</dbReference>
<dbReference type="AlphaFoldDB" id="H2BRQ0"/>
<feature type="transmembrane region" description="Helical" evidence="6">
    <location>
        <begin position="285"/>
        <end position="304"/>
    </location>
</feature>
<accession>H2BRQ0</accession>
<dbReference type="PROSITE" id="PS50850">
    <property type="entry name" value="MFS"/>
    <property type="match status" value="1"/>
</dbReference>
<protein>
    <submittedName>
        <fullName evidence="8">Major facilitator superfamily MFS_1</fullName>
    </submittedName>
</protein>
<feature type="domain" description="Major facilitator superfamily (MFS) profile" evidence="7">
    <location>
        <begin position="24"/>
        <end position="400"/>
    </location>
</feature>
<proteinExistence type="predicted"/>
<feature type="transmembrane region" description="Helical" evidence="6">
    <location>
        <begin position="351"/>
        <end position="370"/>
    </location>
</feature>
<feature type="transmembrane region" description="Helical" evidence="6">
    <location>
        <begin position="176"/>
        <end position="200"/>
    </location>
</feature>
<feature type="transmembrane region" description="Helical" evidence="6">
    <location>
        <begin position="148"/>
        <end position="170"/>
    </location>
</feature>
<sequence>MHSQLPGSELQRYEKERKVKMKKALIALAIGGFGIGMTEFVIMGILPNVAEDLKITIPQAGHFISAYALGVVVGAPLITGIAGRWPAHKILMWLMVWFTIFNTLSGFANSYNTLMAVRFLSGLPHGAFFGIGAVVAGKLAKPGKSAQAIAIMFTGLTLANVLGVPLGTFLGQHFSWGVSFMAVGVVGVFAVLGVKFWMPVLPKSSSNGLRKDLKVLKRGELWMVFFLTTIGTGGFFAWYSYIAPLITDVAGHPAGMVSYVMILAGIGMVVGNFIGAKLAEKYSPINAVVITLIIMVILLLSNTFFADDKIAVLVLTFLISTFAFCLATPIQMAMITTAKGSEMLGSSLNQSAFNVGNASGAYFAGLPIAMGYGIGSATLVGAAMAGTGVFIALGIILMRKKREKEQAVLAFE</sequence>
<comment type="subcellular location">
    <subcellularLocation>
        <location evidence="1">Cell membrane</location>
        <topology evidence="1">Multi-pass membrane protein</topology>
    </subcellularLocation>
</comment>
<feature type="transmembrane region" description="Helical" evidence="6">
    <location>
        <begin position="376"/>
        <end position="397"/>
    </location>
</feature>
<dbReference type="Pfam" id="PF07690">
    <property type="entry name" value="MFS_1"/>
    <property type="match status" value="1"/>
</dbReference>
<gene>
    <name evidence="8" type="ORF">Gilli_0654</name>
</gene>
<evidence type="ECO:0000256" key="6">
    <source>
        <dbReference type="SAM" id="Phobius"/>
    </source>
</evidence>
<dbReference type="Proteomes" id="UP000003844">
    <property type="component" value="Unassembled WGS sequence"/>
</dbReference>
<dbReference type="EMBL" id="JH594606">
    <property type="protein sequence ID" value="EHQ01365.1"/>
    <property type="molecule type" value="Genomic_DNA"/>
</dbReference>
<evidence type="ECO:0000313" key="8">
    <source>
        <dbReference type="EMBL" id="EHQ01365.1"/>
    </source>
</evidence>
<dbReference type="STRING" id="865937.Gilli_0654"/>
<evidence type="ECO:0000256" key="5">
    <source>
        <dbReference type="ARBA" id="ARBA00023136"/>
    </source>
</evidence>
<feature type="transmembrane region" description="Helical" evidence="6">
    <location>
        <begin position="221"/>
        <end position="242"/>
    </location>
</feature>
<dbReference type="Gene3D" id="1.20.1250.20">
    <property type="entry name" value="MFS general substrate transporter like domains"/>
    <property type="match status" value="2"/>
</dbReference>
<evidence type="ECO:0000313" key="9">
    <source>
        <dbReference type="Proteomes" id="UP000003844"/>
    </source>
</evidence>
<name>H2BRQ0_GILLR</name>
<reference evidence="9" key="1">
    <citation type="journal article" date="2012" name="Stand. Genomic Sci.">
        <title>Genome sequence of the Antarctic rhodopsins-containing flavobacterium Gillisia limnaea type strain (R-8282(T)).</title>
        <authorList>
            <person name="Riedel T."/>
            <person name="Held B."/>
            <person name="Nolan M."/>
            <person name="Lucas S."/>
            <person name="Lapidus A."/>
            <person name="Tice H."/>
            <person name="Del Rio T.G."/>
            <person name="Cheng J.F."/>
            <person name="Han C."/>
            <person name="Tapia R."/>
            <person name="Goodwin L.A."/>
            <person name="Pitluck S."/>
            <person name="Liolios K."/>
            <person name="Mavromatis K."/>
            <person name="Pagani I."/>
            <person name="Ivanova N."/>
            <person name="Mikhailova N."/>
            <person name="Pati A."/>
            <person name="Chen A."/>
            <person name="Palaniappan K."/>
            <person name="Land M."/>
            <person name="Rohde M."/>
            <person name="Tindall B.J."/>
            <person name="Detter J.C."/>
            <person name="Goker M."/>
            <person name="Bristow J."/>
            <person name="Eisen J.A."/>
            <person name="Markowitz V."/>
            <person name="Hugenholtz P."/>
            <person name="Kyrpides N.C."/>
            <person name="Klenk H.P."/>
            <person name="Woyke T."/>
        </authorList>
    </citation>
    <scope>NUCLEOTIDE SEQUENCE [LARGE SCALE GENOMIC DNA]</scope>
    <source>
        <strain evidence="9">DSM 15749 / LMG 21470 / R-8282</strain>
    </source>
</reference>
<dbReference type="GO" id="GO:0022857">
    <property type="term" value="F:transmembrane transporter activity"/>
    <property type="evidence" value="ECO:0007669"/>
    <property type="project" value="InterPro"/>
</dbReference>